<evidence type="ECO:0000313" key="2">
    <source>
        <dbReference type="EMBL" id="CCH29881.1"/>
    </source>
</evidence>
<organism evidence="2 3">
    <name type="scientific">Saccharothrix espanaensis (strain ATCC 51144 / DSM 44229 / JCM 9112 / NBRC 15066 / NRRL 15764)</name>
    <dbReference type="NCBI Taxonomy" id="1179773"/>
    <lineage>
        <taxon>Bacteria</taxon>
        <taxon>Bacillati</taxon>
        <taxon>Actinomycetota</taxon>
        <taxon>Actinomycetes</taxon>
        <taxon>Pseudonocardiales</taxon>
        <taxon>Pseudonocardiaceae</taxon>
        <taxon>Saccharothrix</taxon>
    </lineage>
</organism>
<dbReference type="eggNOG" id="ENOG502ZAKH">
    <property type="taxonomic scope" value="Bacteria"/>
</dbReference>
<feature type="signal peptide" evidence="1">
    <location>
        <begin position="1"/>
        <end position="33"/>
    </location>
</feature>
<dbReference type="BioCyc" id="SESP1179773:BN6_RS12460-MONOMER"/>
<dbReference type="HOGENOM" id="CLU_049145_0_0_11"/>
<dbReference type="Proteomes" id="UP000006281">
    <property type="component" value="Chromosome"/>
</dbReference>
<dbReference type="STRING" id="1179773.BN6_25670"/>
<dbReference type="AlphaFoldDB" id="K0JV62"/>
<evidence type="ECO:0000256" key="1">
    <source>
        <dbReference type="SAM" id="SignalP"/>
    </source>
</evidence>
<dbReference type="RefSeq" id="WP_015099993.1">
    <property type="nucleotide sequence ID" value="NC_019673.1"/>
</dbReference>
<protein>
    <recommendedName>
        <fullName evidence="4">Secreted protein</fullName>
    </recommendedName>
</protein>
<evidence type="ECO:0000313" key="3">
    <source>
        <dbReference type="Proteomes" id="UP000006281"/>
    </source>
</evidence>
<name>K0JV62_SACES</name>
<dbReference type="KEGG" id="sesp:BN6_25670"/>
<accession>K0JV62</accession>
<sequence>MLSPARLSPVRKVAATLVAAVALSVFGTTPASAATDSELALHWAPVHYQDTDSSDHDADYLSTVDFDGDWNAQNNWEGQDDVLSRLTGAAYYSVVETSTHWFIVYSFYHPRDWEDFPDPFGQFTHENDMEGLLATVRKDGSAFGKLEAVVTVAHSDFYSYVPAGSTYTGGRENVDGTLLVQDQRPTTRQEAKGHGLYAWNGAEFPGGDGVVYVPSTTGEVPSSGNDRSVAYRLVDTFAPGGLWARRADAATFASWGTFRGDNGKKNAANSAWGWDDGNDGSDLQRGLLATDPAYLVSVYFANRGDFSLTYTRNAYR</sequence>
<evidence type="ECO:0008006" key="4">
    <source>
        <dbReference type="Google" id="ProtNLM"/>
    </source>
</evidence>
<reference evidence="2 3" key="1">
    <citation type="journal article" date="2012" name="BMC Genomics">
        <title>Complete genome sequence of Saccharothrix espanaensis DSM 44229T and comparison to the other completely sequenced Pseudonocardiaceae.</title>
        <authorList>
            <person name="Strobel T."/>
            <person name="Al-Dilaimi A."/>
            <person name="Blom J."/>
            <person name="Gessner A."/>
            <person name="Kalinowski J."/>
            <person name="Luzhetska M."/>
            <person name="Puhler A."/>
            <person name="Szczepanowski R."/>
            <person name="Bechthold A."/>
            <person name="Ruckert C."/>
        </authorList>
    </citation>
    <scope>NUCLEOTIDE SEQUENCE [LARGE SCALE GENOMIC DNA]</scope>
    <source>
        <strain evidence="3">ATCC 51144 / DSM 44229 / JCM 9112 / NBRC 15066 / NRRL 15764</strain>
    </source>
</reference>
<keyword evidence="1" id="KW-0732">Signal</keyword>
<dbReference type="OrthoDB" id="1157227at2"/>
<proteinExistence type="predicted"/>
<dbReference type="EMBL" id="HE804045">
    <property type="protein sequence ID" value="CCH29881.1"/>
    <property type="molecule type" value="Genomic_DNA"/>
</dbReference>
<gene>
    <name evidence="2" type="ordered locus">BN6_25670</name>
</gene>
<feature type="chain" id="PRO_5003835676" description="Secreted protein" evidence="1">
    <location>
        <begin position="34"/>
        <end position="316"/>
    </location>
</feature>
<keyword evidence="3" id="KW-1185">Reference proteome</keyword>
<dbReference type="PATRIC" id="fig|1179773.3.peg.2573"/>